<name>X0PFJ4_9LACO</name>
<evidence type="ECO:0000256" key="1">
    <source>
        <dbReference type="SAM" id="Phobius"/>
    </source>
</evidence>
<protein>
    <submittedName>
        <fullName evidence="2">Uncharacterized protein</fullName>
    </submittedName>
</protein>
<reference evidence="2 3" key="1">
    <citation type="journal article" date="2015" name="Genome Announc.">
        <title>Expanding the biotechnology potential of lactobacilli through comparative genomics of 213 strains and associated genera.</title>
        <authorList>
            <person name="Sun Z."/>
            <person name="Harris H.M."/>
            <person name="McCann A."/>
            <person name="Guo C."/>
            <person name="Argimon S."/>
            <person name="Zhang W."/>
            <person name="Yang X."/>
            <person name="Jeffery I.B."/>
            <person name="Cooney J.C."/>
            <person name="Kagawa T.F."/>
            <person name="Liu W."/>
            <person name="Song Y."/>
            <person name="Salvetti E."/>
            <person name="Wrobel A."/>
            <person name="Rasinkangas P."/>
            <person name="Parkhill J."/>
            <person name="Rea M.C."/>
            <person name="O'Sullivan O."/>
            <person name="Ritari J."/>
            <person name="Douillard F.P."/>
            <person name="Paul Ross R."/>
            <person name="Yang R."/>
            <person name="Briner A.E."/>
            <person name="Felis G.E."/>
            <person name="de Vos W.M."/>
            <person name="Barrangou R."/>
            <person name="Klaenhammer T.R."/>
            <person name="Caufield P.W."/>
            <person name="Cui Y."/>
            <person name="Zhang H."/>
            <person name="O'Toole P.W."/>
        </authorList>
    </citation>
    <scope>NUCLEOTIDE SEQUENCE [LARGE SCALE GENOMIC DNA]</scope>
    <source>
        <strain evidence="2 3">DSM 18527</strain>
    </source>
</reference>
<feature type="transmembrane region" description="Helical" evidence="1">
    <location>
        <begin position="36"/>
        <end position="52"/>
    </location>
</feature>
<sequence length="148" mass="17193">MAKRVKAYLQLLFPALLIFLFGHVQARGGLRWQLSWADGYFLISFWFTTIPLKQRLQRYTQRFLDAKSNEQKAYQQIAQNPKSHLELLNFVPTSYLMHVENGTGESLQKFAVTAFIDVILLVVSPVIFLGQQGLAFWHQKHQQTHDNT</sequence>
<proteinExistence type="predicted"/>
<dbReference type="EMBL" id="AZGA01000054">
    <property type="protein sequence ID" value="KRM33309.1"/>
    <property type="molecule type" value="Genomic_DNA"/>
</dbReference>
<dbReference type="RefSeq" id="WP_035454086.1">
    <property type="nucleotide sequence ID" value="NZ_AZGA01000054.1"/>
</dbReference>
<keyword evidence="3" id="KW-1185">Reference proteome</keyword>
<dbReference type="AlphaFoldDB" id="X0PFJ4"/>
<organism evidence="2 3">
    <name type="scientific">Agrilactobacillus composti DSM 18527 = JCM 14202</name>
    <dbReference type="NCBI Taxonomy" id="1423734"/>
    <lineage>
        <taxon>Bacteria</taxon>
        <taxon>Bacillati</taxon>
        <taxon>Bacillota</taxon>
        <taxon>Bacilli</taxon>
        <taxon>Lactobacillales</taxon>
        <taxon>Lactobacillaceae</taxon>
        <taxon>Agrilactobacillus</taxon>
    </lineage>
</organism>
<evidence type="ECO:0000313" key="3">
    <source>
        <dbReference type="Proteomes" id="UP000051236"/>
    </source>
</evidence>
<keyword evidence="1" id="KW-1133">Transmembrane helix</keyword>
<dbReference type="Proteomes" id="UP000051236">
    <property type="component" value="Unassembled WGS sequence"/>
</dbReference>
<accession>X0PFJ4</accession>
<comment type="caution">
    <text evidence="2">The sequence shown here is derived from an EMBL/GenBank/DDBJ whole genome shotgun (WGS) entry which is preliminary data.</text>
</comment>
<dbReference type="PATRIC" id="fig|1423734.3.peg.2926"/>
<evidence type="ECO:0000313" key="2">
    <source>
        <dbReference type="EMBL" id="KRM33309.1"/>
    </source>
</evidence>
<keyword evidence="1" id="KW-0812">Transmembrane</keyword>
<keyword evidence="1" id="KW-0472">Membrane</keyword>
<feature type="transmembrane region" description="Helical" evidence="1">
    <location>
        <begin position="110"/>
        <end position="130"/>
    </location>
</feature>
<gene>
    <name evidence="2" type="ORF">FC83_GL002876</name>
</gene>